<dbReference type="NCBIfam" id="TIGR03897">
    <property type="entry name" value="lanti_2_LanM"/>
    <property type="match status" value="1"/>
</dbReference>
<accession>A0ABX9K702</accession>
<dbReference type="CDD" id="cd04792">
    <property type="entry name" value="LanM-like"/>
    <property type="match status" value="1"/>
</dbReference>
<dbReference type="Gene3D" id="1.50.10.10">
    <property type="match status" value="1"/>
</dbReference>
<dbReference type="SUPFAM" id="SSF158745">
    <property type="entry name" value="LanC-like"/>
    <property type="match status" value="1"/>
</dbReference>
<dbReference type="Proteomes" id="UP000256345">
    <property type="component" value="Unassembled WGS sequence"/>
</dbReference>
<dbReference type="InterPro" id="IPR012341">
    <property type="entry name" value="6hp_glycosidase-like_sf"/>
</dbReference>
<sequence length="1070" mass="118722">MTESSFGSAAWFRAVWLRERQQGPGRAAGGASTEEVQRRLEPWRAKEPFTSVIAFERRLEAEGLTEAQLGALLTEPLEELKQRLGGRLPWLTTLQEAFSQPVSSEPFPVPKNLQGVATVGFLEWVRPLIEQGRARVRAHVQEVARAHSGLLFEPERLEPLLFAGLPVRLLDRINRTLVLEMNVARLRGQLQGETGPERFRSFVTLLREPKFALGLFEEYPVLARLCVEAVERWVETSRELATRLAADGPALRETLLPADPGVLTEFSGQAGDQHHNGRAVHMLTFSSGSKLVYKPRSFGVDQRFHELLAWLGERGELPPFRQLRMVARDGYGWCEYVDARPCESEEGIQRFYQRMGALLCLFHHVGGMDMHFENLIAEGEHPVVVDLETLFHPQISDRMNFPTREEQFFVRIIDYSVSRISMLPLRAWATEQNEGVDVGGMGSPAGKLTPHEVPHWEDTGEDTMRQYRKRILMNGARNMPTVRGEPVQPGRYLESLCAGFEQMYRLLQRERDALLAPEGPLRRFLPVEIRVLLRSTQIYYKLLQESYHPDLLRDGLEREKYFDNLWMGMRRRPFLASVITEERAALHRGDIPRFSTRPDSTDLDGGPGGTFPGALWSTGMAVCEQRLRDMGEADLERHLWWVRSSLVSSLPELPPEPAPPPRREPVPVEPTRLMAAARAVGDRLLTLASSDEGLLGWMGLRQDSFQSWSFSPLTLDLYGGMSGVALFLAQLGRLSGEERFTRVARNASDSLRRIAERSRTRMKVLGGFEGWGGVLYVMTHLGVLLDEPALLAEAESHLEPLLPFIAQDRNLDIIAGAAGCIGGLLALHHTTGSPRALAAAVSCGEQLLATRQPQAQGAGWMTTVPSTQPLSGFSHGASGMAWALLELATASGEPRFAETAQEALAYERTLFSPEQLNWKDTRTHSQSVQAWCYGAPGIGLARARMLRHLDTPQLREELRAAVAGTLKHGFGHNDSLCHGDMGNLEVLVSAQAAGEAPDGTDAFIQATLGSLLARAEQHAWRCATPLGLDTPGLMTGLAGIGWGLLRFAAPGRVPSVLMLEPPAAPVGTIR</sequence>
<dbReference type="EMBL" id="QUMU01000003">
    <property type="protein sequence ID" value="REG34506.1"/>
    <property type="molecule type" value="Genomic_DNA"/>
</dbReference>
<protein>
    <submittedName>
        <fullName evidence="2">Type 2 lantibiotic biosynthesis protein LanM</fullName>
    </submittedName>
</protein>
<evidence type="ECO:0000313" key="2">
    <source>
        <dbReference type="EMBL" id="REG34506.1"/>
    </source>
</evidence>
<proteinExistence type="predicted"/>
<reference evidence="2 3" key="1">
    <citation type="submission" date="2018-08" db="EMBL/GenBank/DDBJ databases">
        <title>Genomic Encyclopedia of Archaeal and Bacterial Type Strains, Phase II (KMG-II): from individual species to whole genera.</title>
        <authorList>
            <person name="Goeker M."/>
        </authorList>
    </citation>
    <scope>NUCLEOTIDE SEQUENCE [LARGE SCALE GENOMIC DNA]</scope>
    <source>
        <strain evidence="2 3">DSM 2261</strain>
    </source>
</reference>
<gene>
    <name evidence="2" type="ORF">ATI61_103406</name>
</gene>
<name>A0ABX9K702_9BACT</name>
<dbReference type="Pfam" id="PF13575">
    <property type="entry name" value="DUF4135"/>
    <property type="match status" value="1"/>
</dbReference>
<dbReference type="InterPro" id="IPR025410">
    <property type="entry name" value="Lant_dehyd"/>
</dbReference>
<dbReference type="InterPro" id="IPR017146">
    <property type="entry name" value="Lanti_2_LanM"/>
</dbReference>
<evidence type="ECO:0000313" key="3">
    <source>
        <dbReference type="Proteomes" id="UP000256345"/>
    </source>
</evidence>
<dbReference type="PRINTS" id="PR01950">
    <property type="entry name" value="LANCSUPER"/>
</dbReference>
<dbReference type="PIRSF" id="PIRSF037228">
    <property type="entry name" value="Lant_mod_RumM"/>
    <property type="match status" value="1"/>
</dbReference>
<comment type="caution">
    <text evidence="2">The sequence shown here is derived from an EMBL/GenBank/DDBJ whole genome shotgun (WGS) entry which is preliminary data.</text>
</comment>
<dbReference type="Pfam" id="PF05147">
    <property type="entry name" value="LANC_like"/>
    <property type="match status" value="1"/>
</dbReference>
<keyword evidence="3" id="KW-1185">Reference proteome</keyword>
<feature type="domain" description="Lantibiotic biosynthesis protein dehydration" evidence="1">
    <location>
        <begin position="219"/>
        <end position="596"/>
    </location>
</feature>
<dbReference type="SMART" id="SM01260">
    <property type="entry name" value="LANC_like"/>
    <property type="match status" value="1"/>
</dbReference>
<evidence type="ECO:0000259" key="1">
    <source>
        <dbReference type="Pfam" id="PF13575"/>
    </source>
</evidence>
<dbReference type="InterPro" id="IPR007822">
    <property type="entry name" value="LANC-like"/>
</dbReference>
<organism evidence="2 3">
    <name type="scientific">Archangium gephyra</name>
    <dbReference type="NCBI Taxonomy" id="48"/>
    <lineage>
        <taxon>Bacteria</taxon>
        <taxon>Pseudomonadati</taxon>
        <taxon>Myxococcota</taxon>
        <taxon>Myxococcia</taxon>
        <taxon>Myxococcales</taxon>
        <taxon>Cystobacterineae</taxon>
        <taxon>Archangiaceae</taxon>
        <taxon>Archangium</taxon>
    </lineage>
</organism>